<dbReference type="SUPFAM" id="SSF52833">
    <property type="entry name" value="Thioredoxin-like"/>
    <property type="match status" value="1"/>
</dbReference>
<dbReference type="PROSITE" id="PS50404">
    <property type="entry name" value="GST_NTER"/>
    <property type="match status" value="1"/>
</dbReference>
<gene>
    <name evidence="5" type="primary">LOC118274077</name>
</gene>
<dbReference type="GO" id="GO:0006749">
    <property type="term" value="P:glutathione metabolic process"/>
    <property type="evidence" value="ECO:0007669"/>
    <property type="project" value="TreeGrafter"/>
</dbReference>
<proteinExistence type="predicted"/>
<dbReference type="InterPro" id="IPR004046">
    <property type="entry name" value="GST_C"/>
</dbReference>
<feature type="domain" description="GST N-terminal" evidence="2">
    <location>
        <begin position="6"/>
        <end position="87"/>
    </location>
</feature>
<name>A0A9R0DC25_SPOFR</name>
<dbReference type="Gene3D" id="1.20.1050.10">
    <property type="match status" value="1"/>
</dbReference>
<dbReference type="Pfam" id="PF13417">
    <property type="entry name" value="GST_N_3"/>
    <property type="match status" value="1"/>
</dbReference>
<dbReference type="FunFam" id="1.20.1050.10:FF:000007">
    <property type="entry name" value="Glutathione S-transferase 1-1"/>
    <property type="match status" value="1"/>
</dbReference>
<dbReference type="Proteomes" id="UP000829999">
    <property type="component" value="Chromosome 3"/>
</dbReference>
<dbReference type="PANTHER" id="PTHR43969">
    <property type="entry name" value="GLUTATHIONE S TRANSFERASE D10, ISOFORM A-RELATED"/>
    <property type="match status" value="1"/>
</dbReference>
<evidence type="ECO:0000259" key="3">
    <source>
        <dbReference type="PROSITE" id="PS50405"/>
    </source>
</evidence>
<evidence type="ECO:0000259" key="2">
    <source>
        <dbReference type="PROSITE" id="PS50404"/>
    </source>
</evidence>
<evidence type="ECO:0000313" key="4">
    <source>
        <dbReference type="Proteomes" id="UP000829999"/>
    </source>
</evidence>
<protein>
    <submittedName>
        <fullName evidence="5">Glutathione S-transferase 1-like isoform X1</fullName>
    </submittedName>
</protein>
<dbReference type="OrthoDB" id="2309723at2759"/>
<dbReference type="RefSeq" id="XP_035447326.2">
    <property type="nucleotide sequence ID" value="XM_035591433.2"/>
</dbReference>
<dbReference type="CDD" id="cd03177">
    <property type="entry name" value="GST_C_Delta_Epsilon"/>
    <property type="match status" value="1"/>
</dbReference>
<accession>A0A9R0DC25</accession>
<comment type="subunit">
    <text evidence="1">Homodimer.</text>
</comment>
<dbReference type="SUPFAM" id="SSF47616">
    <property type="entry name" value="GST C-terminal domain-like"/>
    <property type="match status" value="1"/>
</dbReference>
<feature type="domain" description="GST C-terminal" evidence="3">
    <location>
        <begin position="95"/>
        <end position="227"/>
    </location>
</feature>
<evidence type="ECO:0000256" key="1">
    <source>
        <dbReference type="ARBA" id="ARBA00011738"/>
    </source>
</evidence>
<dbReference type="InterPro" id="IPR040079">
    <property type="entry name" value="Glutathione_S-Trfase"/>
</dbReference>
<dbReference type="SFLD" id="SFLDG00358">
    <property type="entry name" value="Main_(cytGST)"/>
    <property type="match status" value="1"/>
</dbReference>
<evidence type="ECO:0000313" key="5">
    <source>
        <dbReference type="RefSeq" id="XP_035447326.2"/>
    </source>
</evidence>
<dbReference type="Gene3D" id="3.40.30.10">
    <property type="entry name" value="Glutaredoxin"/>
    <property type="match status" value="1"/>
</dbReference>
<sequence length="233" mass="26754">MYKDKMPPILYKADASPPARAVMMVIDILGINVEQRNLNPVLREQDAPEFVKKNPMRTIPWLDEGDFWLADSHAIMIYLIEKYGKPEHSKLYPTDTRKRATVHQRLFFDCGILFQRLRAVMAPTYMGRLTEMSKGMIRNISDAYEMLEGYLSENLYMADEVITIADISIASTMATLVGLVAIDAKRFPKLTQWYNNMNKQDYCVRINIPGGKEHSDGLKALMANTKFHQKSKI</sequence>
<dbReference type="GO" id="GO:0004364">
    <property type="term" value="F:glutathione transferase activity"/>
    <property type="evidence" value="ECO:0007669"/>
    <property type="project" value="TreeGrafter"/>
</dbReference>
<dbReference type="PROSITE" id="PS50405">
    <property type="entry name" value="GST_CTER"/>
    <property type="match status" value="1"/>
</dbReference>
<dbReference type="InterPro" id="IPR004045">
    <property type="entry name" value="Glutathione_S-Trfase_N"/>
</dbReference>
<dbReference type="InterPro" id="IPR036249">
    <property type="entry name" value="Thioredoxin-like_sf"/>
</dbReference>
<organism evidence="4 5">
    <name type="scientific">Spodoptera frugiperda</name>
    <name type="common">Fall armyworm</name>
    <dbReference type="NCBI Taxonomy" id="7108"/>
    <lineage>
        <taxon>Eukaryota</taxon>
        <taxon>Metazoa</taxon>
        <taxon>Ecdysozoa</taxon>
        <taxon>Arthropoda</taxon>
        <taxon>Hexapoda</taxon>
        <taxon>Insecta</taxon>
        <taxon>Pterygota</taxon>
        <taxon>Neoptera</taxon>
        <taxon>Endopterygota</taxon>
        <taxon>Lepidoptera</taxon>
        <taxon>Glossata</taxon>
        <taxon>Ditrysia</taxon>
        <taxon>Noctuoidea</taxon>
        <taxon>Noctuidae</taxon>
        <taxon>Amphipyrinae</taxon>
        <taxon>Spodoptera</taxon>
    </lineage>
</organism>
<dbReference type="FunFam" id="3.40.30.10:FF:000034">
    <property type="entry name" value="glutathione S-transferase 1"/>
    <property type="match status" value="1"/>
</dbReference>
<dbReference type="Pfam" id="PF00043">
    <property type="entry name" value="GST_C"/>
    <property type="match status" value="1"/>
</dbReference>
<dbReference type="CTD" id="37111"/>
<dbReference type="SFLD" id="SFLDG01153">
    <property type="entry name" value="Main.4:_Theta-like"/>
    <property type="match status" value="1"/>
</dbReference>
<dbReference type="GeneID" id="118274077"/>
<dbReference type="PANTHER" id="PTHR43969:SF9">
    <property type="entry name" value="GLUTATHIONE S TRANSFERASE D10, ISOFORM A-RELATED"/>
    <property type="match status" value="1"/>
</dbReference>
<dbReference type="SFLD" id="SFLDS00019">
    <property type="entry name" value="Glutathione_Transferase_(cytos"/>
    <property type="match status" value="1"/>
</dbReference>
<reference evidence="5" key="1">
    <citation type="submission" date="2025-08" db="UniProtKB">
        <authorList>
            <consortium name="RefSeq"/>
        </authorList>
    </citation>
    <scope>IDENTIFICATION</scope>
    <source>
        <tissue evidence="5">Whole larval tissue</tissue>
    </source>
</reference>
<dbReference type="InterPro" id="IPR036282">
    <property type="entry name" value="Glutathione-S-Trfase_C_sf"/>
</dbReference>
<dbReference type="AlphaFoldDB" id="A0A9R0DC25"/>
<dbReference type="InterPro" id="IPR010987">
    <property type="entry name" value="Glutathione-S-Trfase_C-like"/>
</dbReference>
<keyword evidence="4" id="KW-1185">Reference proteome</keyword>